<dbReference type="Gene3D" id="3.60.150.10">
    <property type="entry name" value="Chorismate synthase AroC"/>
    <property type="match status" value="1"/>
</dbReference>
<dbReference type="PROSITE" id="PS00788">
    <property type="entry name" value="CHORISMATE_SYNTHASE_2"/>
    <property type="match status" value="1"/>
</dbReference>
<dbReference type="GO" id="GO:0009423">
    <property type="term" value="P:chorismate biosynthetic process"/>
    <property type="evidence" value="ECO:0007669"/>
    <property type="project" value="UniProtKB-UniRule"/>
</dbReference>
<feature type="binding site" evidence="7">
    <location>
        <begin position="250"/>
        <end position="251"/>
    </location>
    <ligand>
        <name>FMN</name>
        <dbReference type="ChEBI" id="CHEBI:58210"/>
    </ligand>
</feature>
<dbReference type="InterPro" id="IPR020541">
    <property type="entry name" value="Chorismate_synthase_CS"/>
</dbReference>
<dbReference type="UniPathway" id="UPA00053">
    <property type="reaction ID" value="UER00090"/>
</dbReference>
<feature type="binding site" evidence="7">
    <location>
        <position position="337"/>
    </location>
    <ligand>
        <name>FMN</name>
        <dbReference type="ChEBI" id="CHEBI:58210"/>
    </ligand>
</feature>
<dbReference type="PROSITE" id="PS00787">
    <property type="entry name" value="CHORISMATE_SYNTHASE_1"/>
    <property type="match status" value="1"/>
</dbReference>
<dbReference type="NCBIfam" id="NF003793">
    <property type="entry name" value="PRK05382.1"/>
    <property type="match status" value="1"/>
</dbReference>
<evidence type="ECO:0000256" key="1">
    <source>
        <dbReference type="ARBA" id="ARBA00005044"/>
    </source>
</evidence>
<proteinExistence type="inferred from homology"/>
<dbReference type="Pfam" id="PF01264">
    <property type="entry name" value="Chorismate_synt"/>
    <property type="match status" value="1"/>
</dbReference>
<organism evidence="9 10">
    <name type="scientific">Methanocaldococcus villosus KIN24-T80</name>
    <dbReference type="NCBI Taxonomy" id="1069083"/>
    <lineage>
        <taxon>Archaea</taxon>
        <taxon>Methanobacteriati</taxon>
        <taxon>Methanobacteriota</taxon>
        <taxon>Methanomada group</taxon>
        <taxon>Methanococci</taxon>
        <taxon>Methanococcales</taxon>
        <taxon>Methanocaldococcaceae</taxon>
        <taxon>Methanocaldococcus</taxon>
    </lineage>
</organism>
<dbReference type="GO" id="GO:0008652">
    <property type="term" value="P:amino acid biosynthetic process"/>
    <property type="evidence" value="ECO:0007669"/>
    <property type="project" value="UniProtKB-KW"/>
</dbReference>
<keyword evidence="6 7" id="KW-0456">Lyase</keyword>
<dbReference type="InterPro" id="IPR035904">
    <property type="entry name" value="Chorismate_synth_AroC_sf"/>
</dbReference>
<evidence type="ECO:0000256" key="6">
    <source>
        <dbReference type="ARBA" id="ARBA00023239"/>
    </source>
</evidence>
<dbReference type="PANTHER" id="PTHR21085:SF0">
    <property type="entry name" value="CHORISMATE SYNTHASE"/>
    <property type="match status" value="1"/>
</dbReference>
<gene>
    <name evidence="7" type="primary">aroC</name>
    <name evidence="9" type="ORF">J422_03221</name>
</gene>
<comment type="caution">
    <text evidence="9">The sequence shown here is derived from an EMBL/GenBank/DDBJ whole genome shotgun (WGS) entry which is preliminary data.</text>
</comment>
<feature type="binding site" evidence="7">
    <location>
        <begin position="310"/>
        <end position="314"/>
    </location>
    <ligand>
        <name>FMN</name>
        <dbReference type="ChEBI" id="CHEBI:58210"/>
    </ligand>
</feature>
<keyword evidence="10" id="KW-1185">Reference proteome</keyword>
<comment type="pathway">
    <text evidence="1 7 8">Metabolic intermediate biosynthesis; chorismate biosynthesis; chorismate from D-erythrose 4-phosphate and phosphoenolpyruvate: step 7/7.</text>
</comment>
<dbReference type="NCBIfam" id="TIGR00033">
    <property type="entry name" value="aroC"/>
    <property type="match status" value="1"/>
</dbReference>
<dbReference type="STRING" id="1069083.GCA_000371805_00321"/>
<dbReference type="GO" id="GO:0009073">
    <property type="term" value="P:aromatic amino acid family biosynthetic process"/>
    <property type="evidence" value="ECO:0007669"/>
    <property type="project" value="UniProtKB-KW"/>
</dbReference>
<keyword evidence="4 7" id="KW-0028">Amino-acid biosynthesis</keyword>
<evidence type="ECO:0000256" key="8">
    <source>
        <dbReference type="RuleBase" id="RU000605"/>
    </source>
</evidence>
<dbReference type="CDD" id="cd07304">
    <property type="entry name" value="Chorismate_synthase"/>
    <property type="match status" value="1"/>
</dbReference>
<protein>
    <recommendedName>
        <fullName evidence="3 7">Chorismate synthase</fullName>
        <shortName evidence="7">CS</shortName>
        <ecNumber evidence="3 7">4.2.3.5</ecNumber>
    </recommendedName>
    <alternativeName>
        <fullName evidence="7">5-enolpyruvylshikimate-3-phosphate phospholyase</fullName>
    </alternativeName>
</protein>
<dbReference type="EMBL" id="APMM01000019">
    <property type="protein sequence ID" value="ENN96281.1"/>
    <property type="molecule type" value="Genomic_DNA"/>
</dbReference>
<keyword evidence="7" id="KW-0274">FAD</keyword>
<dbReference type="OrthoDB" id="33049at2157"/>
<feature type="binding site" evidence="7">
    <location>
        <position position="46"/>
    </location>
    <ligand>
        <name>NADP(+)</name>
        <dbReference type="ChEBI" id="CHEBI:58349"/>
    </ligand>
</feature>
<dbReference type="PIRSF" id="PIRSF001456">
    <property type="entry name" value="Chorismate_synth"/>
    <property type="match status" value="1"/>
</dbReference>
<name>N6VSV1_9EURY</name>
<evidence type="ECO:0000256" key="4">
    <source>
        <dbReference type="ARBA" id="ARBA00022605"/>
    </source>
</evidence>
<evidence type="ECO:0000256" key="3">
    <source>
        <dbReference type="ARBA" id="ARBA00013036"/>
    </source>
</evidence>
<evidence type="ECO:0000256" key="2">
    <source>
        <dbReference type="ARBA" id="ARBA00008014"/>
    </source>
</evidence>
<dbReference type="SUPFAM" id="SSF103263">
    <property type="entry name" value="Chorismate synthase, AroC"/>
    <property type="match status" value="1"/>
</dbReference>
<dbReference type="GO" id="GO:0010181">
    <property type="term" value="F:FMN binding"/>
    <property type="evidence" value="ECO:0007669"/>
    <property type="project" value="TreeGrafter"/>
</dbReference>
<comment type="caution">
    <text evidence="7">Lacks conserved residue(s) required for the propagation of feature annotation.</text>
</comment>
<reference evidence="9 10" key="1">
    <citation type="journal article" date="2013" name="Genome Announc.">
        <title>Draft Genome Sequence of a Highly Flagellated, Fast-Swimming Archaeon, Methanocaldococcus villosus Strain KIN24-T80 (DSM 22612).</title>
        <authorList>
            <person name="Thennarasu S."/>
            <person name="Polireddy D."/>
            <person name="Antony A."/>
            <person name="Yada M.R."/>
            <person name="Algarawi S."/>
            <person name="Sivakumar N."/>
        </authorList>
    </citation>
    <scope>NUCLEOTIDE SEQUENCE [LARGE SCALE GENOMIC DNA]</scope>
    <source>
        <strain evidence="9 10">KIN24-T80</strain>
    </source>
</reference>
<evidence type="ECO:0000313" key="10">
    <source>
        <dbReference type="Proteomes" id="UP000053695"/>
    </source>
</evidence>
<dbReference type="PATRIC" id="fig|1069083.5.peg.632"/>
<dbReference type="GO" id="GO:0005829">
    <property type="term" value="C:cytosol"/>
    <property type="evidence" value="ECO:0007669"/>
    <property type="project" value="TreeGrafter"/>
</dbReference>
<dbReference type="PANTHER" id="PTHR21085">
    <property type="entry name" value="CHORISMATE SYNTHASE"/>
    <property type="match status" value="1"/>
</dbReference>
<dbReference type="HAMAP" id="MF_00300">
    <property type="entry name" value="Chorismate_synth"/>
    <property type="match status" value="1"/>
</dbReference>
<evidence type="ECO:0000256" key="7">
    <source>
        <dbReference type="HAMAP-Rule" id="MF_00300"/>
    </source>
</evidence>
<evidence type="ECO:0000256" key="5">
    <source>
        <dbReference type="ARBA" id="ARBA00023141"/>
    </source>
</evidence>
<comment type="cofactor">
    <cofactor evidence="7 8">
        <name>FMNH2</name>
        <dbReference type="ChEBI" id="CHEBI:57618"/>
    </cofactor>
    <text evidence="7 8">Reduced FMN (FMNH(2)).</text>
</comment>
<accession>N6VSV1</accession>
<dbReference type="GO" id="GO:0004107">
    <property type="term" value="F:chorismate synthase activity"/>
    <property type="evidence" value="ECO:0007669"/>
    <property type="project" value="UniProtKB-UniRule"/>
</dbReference>
<feature type="binding site" evidence="7">
    <location>
        <position position="295"/>
    </location>
    <ligand>
        <name>FMN</name>
        <dbReference type="ChEBI" id="CHEBI:58210"/>
    </ligand>
</feature>
<comment type="function">
    <text evidence="7">Catalyzes the anti-1,4-elimination of the C-3 phosphate and the C-6 proR hydrogen from 5-enolpyruvylshikimate-3-phosphate (EPSP) to yield chorismate, which is the branch point compound that serves as the starting substrate for the three terminal pathways of aromatic amino acid biosynthesis. This reaction introduces a second double bond into the aromatic ring system.</text>
</comment>
<dbReference type="AlphaFoldDB" id="N6VSV1"/>
<keyword evidence="5 7" id="KW-0057">Aromatic amino acid biosynthesis</keyword>
<evidence type="ECO:0000313" key="9">
    <source>
        <dbReference type="EMBL" id="ENN96281.1"/>
    </source>
</evidence>
<comment type="similarity">
    <text evidence="2 7 8">Belongs to the chorismate synthase family.</text>
</comment>
<dbReference type="InterPro" id="IPR000453">
    <property type="entry name" value="Chorismate_synth"/>
</dbReference>
<comment type="catalytic activity">
    <reaction evidence="7 8">
        <text>5-O-(1-carboxyvinyl)-3-phosphoshikimate = chorismate + phosphate</text>
        <dbReference type="Rhea" id="RHEA:21020"/>
        <dbReference type="ChEBI" id="CHEBI:29748"/>
        <dbReference type="ChEBI" id="CHEBI:43474"/>
        <dbReference type="ChEBI" id="CHEBI:57701"/>
        <dbReference type="EC" id="4.2.3.5"/>
    </reaction>
</comment>
<feature type="binding site" evidence="7">
    <location>
        <begin position="122"/>
        <end position="124"/>
    </location>
    <ligand>
        <name>FMN</name>
        <dbReference type="ChEBI" id="CHEBI:58210"/>
    </ligand>
</feature>
<keyword evidence="7" id="KW-0521">NADP</keyword>
<dbReference type="EC" id="4.2.3.5" evidence="3 7"/>
<keyword evidence="7" id="KW-0288">FMN</keyword>
<keyword evidence="7" id="KW-0285">Flavoprotein</keyword>
<sequence length="373" mass="41533">MNTFGDMFRVTVFGESHGKAVGAVIDGCPANLPLTEEDIQKELDRRKPKSIFSTPRREEDKVEILSGIFENKTTGAPICGIVYNKNIRPKDYEEIKYKPRPGHADLVYRLKYKNYDYRGGGRASGRVTVGHVIGGAVAKKLLSYTYNIKIIGYTVKIGKIESEFNYYNNQEIFNNESAVEELINKIENNPLRCPSINEKEMEEYILKAIEEKDSVGGVVEIVILNLPVGVGNPIFNKLHAELGRALLSINAVKGVEVGRGFKSSEMFGSEMNDEMYFDDEKNIKFYSNNSGGVLGGISTGQPVVLRIAIKPTPSIGKRQRTINLKTLENDYIEIKGRHDPIIVPRVIPVAEAMVAITLADLMIKSGFIHPCCL</sequence>
<dbReference type="RefSeq" id="WP_004590897.1">
    <property type="nucleotide sequence ID" value="NZ_APMM01000019.1"/>
</dbReference>
<dbReference type="Proteomes" id="UP000053695">
    <property type="component" value="Unassembled WGS sequence"/>
</dbReference>